<keyword evidence="2" id="KW-1185">Reference proteome</keyword>
<proteinExistence type="predicted"/>
<dbReference type="EMBL" id="CP144751">
    <property type="protein sequence ID" value="WVZ83229.1"/>
    <property type="molecule type" value="Genomic_DNA"/>
</dbReference>
<dbReference type="AlphaFoldDB" id="A0AAQ3U2Z4"/>
<organism evidence="1 2">
    <name type="scientific">Paspalum notatum var. saurae</name>
    <dbReference type="NCBI Taxonomy" id="547442"/>
    <lineage>
        <taxon>Eukaryota</taxon>
        <taxon>Viridiplantae</taxon>
        <taxon>Streptophyta</taxon>
        <taxon>Embryophyta</taxon>
        <taxon>Tracheophyta</taxon>
        <taxon>Spermatophyta</taxon>
        <taxon>Magnoliopsida</taxon>
        <taxon>Liliopsida</taxon>
        <taxon>Poales</taxon>
        <taxon>Poaceae</taxon>
        <taxon>PACMAD clade</taxon>
        <taxon>Panicoideae</taxon>
        <taxon>Andropogonodae</taxon>
        <taxon>Paspaleae</taxon>
        <taxon>Paspalinae</taxon>
        <taxon>Paspalum</taxon>
    </lineage>
</organism>
<evidence type="ECO:0000313" key="1">
    <source>
        <dbReference type="EMBL" id="WVZ83229.1"/>
    </source>
</evidence>
<reference evidence="1 2" key="1">
    <citation type="submission" date="2024-02" db="EMBL/GenBank/DDBJ databases">
        <title>High-quality chromosome-scale genome assembly of Pensacola bahiagrass (Paspalum notatum Flugge var. saurae).</title>
        <authorList>
            <person name="Vega J.M."/>
            <person name="Podio M."/>
            <person name="Orjuela J."/>
            <person name="Siena L.A."/>
            <person name="Pessino S.C."/>
            <person name="Combes M.C."/>
            <person name="Mariac C."/>
            <person name="Albertini E."/>
            <person name="Pupilli F."/>
            <person name="Ortiz J.P.A."/>
            <person name="Leblanc O."/>
        </authorList>
    </citation>
    <scope>NUCLEOTIDE SEQUENCE [LARGE SCALE GENOMIC DNA]</scope>
    <source>
        <strain evidence="1">R1</strain>
        <tissue evidence="1">Leaf</tissue>
    </source>
</reference>
<protein>
    <recommendedName>
        <fullName evidence="3">Endonuclease/exonuclease/phosphatase domain-containing protein</fullName>
    </recommendedName>
</protein>
<sequence>MVLLKPSSFLGQSGGLWLLWKGDFSLDVVQASANLILVNAVYKPLGLNFSLICIYGHPHHNRTDTIWQEVLDFVVKYSDMPAPCMGDMNNLMNANEKLGPNPVNFSRIDRFCHWQKSRHRSFHEKSAYLANDLKVWRRKKPQISVQLEQLENLIIADQQKPYT</sequence>
<accession>A0AAQ3U2Z4</accession>
<dbReference type="SUPFAM" id="SSF56219">
    <property type="entry name" value="DNase I-like"/>
    <property type="match status" value="1"/>
</dbReference>
<evidence type="ECO:0000313" key="2">
    <source>
        <dbReference type="Proteomes" id="UP001341281"/>
    </source>
</evidence>
<evidence type="ECO:0008006" key="3">
    <source>
        <dbReference type="Google" id="ProtNLM"/>
    </source>
</evidence>
<dbReference type="InterPro" id="IPR036691">
    <property type="entry name" value="Endo/exonu/phosph_ase_sf"/>
</dbReference>
<dbReference type="Proteomes" id="UP001341281">
    <property type="component" value="Chromosome 07"/>
</dbReference>
<name>A0AAQ3U2Z4_PASNO</name>
<gene>
    <name evidence="1" type="ORF">U9M48_030398</name>
</gene>